<gene>
    <name evidence="1" type="ORF">SPIL2461_LOCUS21083</name>
</gene>
<proteinExistence type="predicted"/>
<dbReference type="EMBL" id="CAJNIZ010045902">
    <property type="protein sequence ID" value="CAE7733555.1"/>
    <property type="molecule type" value="Genomic_DNA"/>
</dbReference>
<evidence type="ECO:0000313" key="1">
    <source>
        <dbReference type="EMBL" id="CAE7733555.1"/>
    </source>
</evidence>
<comment type="caution">
    <text evidence="1">The sequence shown here is derived from an EMBL/GenBank/DDBJ whole genome shotgun (WGS) entry which is preliminary data.</text>
</comment>
<evidence type="ECO:0000313" key="2">
    <source>
        <dbReference type="Proteomes" id="UP000649617"/>
    </source>
</evidence>
<dbReference type="Proteomes" id="UP000649617">
    <property type="component" value="Unassembled WGS sequence"/>
</dbReference>
<protein>
    <submittedName>
        <fullName evidence="1">Uncharacterized protein</fullName>
    </submittedName>
</protein>
<accession>A0A812XHI5</accession>
<organism evidence="1 2">
    <name type="scientific">Symbiodinium pilosum</name>
    <name type="common">Dinoflagellate</name>
    <dbReference type="NCBI Taxonomy" id="2952"/>
    <lineage>
        <taxon>Eukaryota</taxon>
        <taxon>Sar</taxon>
        <taxon>Alveolata</taxon>
        <taxon>Dinophyceae</taxon>
        <taxon>Suessiales</taxon>
        <taxon>Symbiodiniaceae</taxon>
        <taxon>Symbiodinium</taxon>
    </lineage>
</organism>
<sequence length="67" mass="6960">MAAPAPSATASHAPPKPKEVFCITSEYDWSFTTEIIRPESAMILATSSLGKDAEGNIAADPIARLGG</sequence>
<keyword evidence="2" id="KW-1185">Reference proteome</keyword>
<dbReference type="OrthoDB" id="427964at2759"/>
<dbReference type="AlphaFoldDB" id="A0A812XHI5"/>
<name>A0A812XHI5_SYMPI</name>
<reference evidence="1" key="1">
    <citation type="submission" date="2021-02" db="EMBL/GenBank/DDBJ databases">
        <authorList>
            <person name="Dougan E. K."/>
            <person name="Rhodes N."/>
            <person name="Thang M."/>
            <person name="Chan C."/>
        </authorList>
    </citation>
    <scope>NUCLEOTIDE SEQUENCE</scope>
</reference>